<dbReference type="Pfam" id="PF08448">
    <property type="entry name" value="PAS_4"/>
    <property type="match status" value="1"/>
</dbReference>
<dbReference type="PANTHER" id="PTHR41523">
    <property type="entry name" value="TWO-COMPONENT SYSTEM SENSOR PROTEIN"/>
    <property type="match status" value="1"/>
</dbReference>
<proteinExistence type="predicted"/>
<keyword evidence="10" id="KW-0677">Repeat</keyword>
<dbReference type="SMART" id="SM00086">
    <property type="entry name" value="PAC"/>
    <property type="match status" value="1"/>
</dbReference>
<dbReference type="InterPro" id="IPR000014">
    <property type="entry name" value="PAS"/>
</dbReference>
<evidence type="ECO:0000256" key="5">
    <source>
        <dbReference type="ARBA" id="ARBA00022553"/>
    </source>
</evidence>
<evidence type="ECO:0000313" key="20">
    <source>
        <dbReference type="EMBL" id="BDV32897.1"/>
    </source>
</evidence>
<evidence type="ECO:0000256" key="8">
    <source>
        <dbReference type="ARBA" id="ARBA00022643"/>
    </source>
</evidence>
<comment type="catalytic activity">
    <reaction evidence="1">
        <text>ATP + protein L-histidine = ADP + protein N-phospho-L-histidine.</text>
        <dbReference type="EC" id="2.7.13.3"/>
    </reaction>
</comment>
<dbReference type="SUPFAM" id="SSF55785">
    <property type="entry name" value="PYP-like sensor domain (PAS domain)"/>
    <property type="match status" value="1"/>
</dbReference>
<keyword evidence="8" id="KW-0288">FMN</keyword>
<evidence type="ECO:0000313" key="21">
    <source>
        <dbReference type="Proteomes" id="UP001317629"/>
    </source>
</evidence>
<dbReference type="RefSeq" id="WP_281930142.1">
    <property type="nucleotide sequence ID" value="NZ_AP027142.1"/>
</dbReference>
<feature type="domain" description="PAC" evidence="19">
    <location>
        <begin position="223"/>
        <end position="275"/>
    </location>
</feature>
<evidence type="ECO:0000256" key="7">
    <source>
        <dbReference type="ARBA" id="ARBA00022630"/>
    </source>
</evidence>
<evidence type="ECO:0000256" key="1">
    <source>
        <dbReference type="ARBA" id="ARBA00000085"/>
    </source>
</evidence>
<dbReference type="Proteomes" id="UP001317629">
    <property type="component" value="Chromosome"/>
</dbReference>
<evidence type="ECO:0000256" key="14">
    <source>
        <dbReference type="ARBA" id="ARBA00022991"/>
    </source>
</evidence>
<dbReference type="PANTHER" id="PTHR41523:SF7">
    <property type="entry name" value="HISTIDINE KINASE"/>
    <property type="match status" value="1"/>
</dbReference>
<keyword evidence="18" id="KW-0812">Transmembrane</keyword>
<dbReference type="SMART" id="SM00911">
    <property type="entry name" value="HWE_HK"/>
    <property type="match status" value="1"/>
</dbReference>
<keyword evidence="12" id="KW-0418">Kinase</keyword>
<keyword evidence="7" id="KW-0285">Flavoprotein</keyword>
<gene>
    <name evidence="20" type="ORF">SS37A_04260</name>
</gene>
<keyword evidence="21" id="KW-1185">Reference proteome</keyword>
<evidence type="ECO:0000256" key="17">
    <source>
        <dbReference type="SAM" id="Coils"/>
    </source>
</evidence>
<keyword evidence="18" id="KW-0472">Membrane</keyword>
<evidence type="ECO:0000256" key="6">
    <source>
        <dbReference type="ARBA" id="ARBA00022606"/>
    </source>
</evidence>
<evidence type="ECO:0000256" key="12">
    <source>
        <dbReference type="ARBA" id="ARBA00022777"/>
    </source>
</evidence>
<evidence type="ECO:0000256" key="2">
    <source>
        <dbReference type="ARBA" id="ARBA00012438"/>
    </source>
</evidence>
<keyword evidence="9" id="KW-0808">Transferase</keyword>
<dbReference type="EC" id="2.7.13.3" evidence="2"/>
<dbReference type="Pfam" id="PF07536">
    <property type="entry name" value="HWE_HK"/>
    <property type="match status" value="1"/>
</dbReference>
<evidence type="ECO:0000256" key="13">
    <source>
        <dbReference type="ARBA" id="ARBA00022840"/>
    </source>
</evidence>
<dbReference type="InterPro" id="IPR011102">
    <property type="entry name" value="Sig_transdc_His_kinase_HWE"/>
</dbReference>
<keyword evidence="6" id="KW-0716">Sensory transduction</keyword>
<evidence type="ECO:0000256" key="15">
    <source>
        <dbReference type="ARBA" id="ARBA00023026"/>
    </source>
</evidence>
<keyword evidence="13" id="KW-0067">ATP-binding</keyword>
<feature type="coiled-coil region" evidence="17">
    <location>
        <begin position="103"/>
        <end position="130"/>
    </location>
</feature>
<evidence type="ECO:0000256" key="11">
    <source>
        <dbReference type="ARBA" id="ARBA00022741"/>
    </source>
</evidence>
<organism evidence="20 21">
    <name type="scientific">Methylocystis iwaonis</name>
    <dbReference type="NCBI Taxonomy" id="2885079"/>
    <lineage>
        <taxon>Bacteria</taxon>
        <taxon>Pseudomonadati</taxon>
        <taxon>Pseudomonadota</taxon>
        <taxon>Alphaproteobacteria</taxon>
        <taxon>Hyphomicrobiales</taxon>
        <taxon>Methylocystaceae</taxon>
        <taxon>Methylocystis</taxon>
    </lineage>
</organism>
<keyword evidence="18" id="KW-1133">Transmembrane helix</keyword>
<sequence length="464" mass="50627">MVEQDLVRILGFALSADISLGPRGNNTLAAEVRPLAQAELISAYGQVIIVALAIAFVAALLALYRLDSARRRQAAATHRLAELAHRLKAGELPAWAATGVPDIDDIARTLDQFEQRLRRKRALLSRLNEELIKGDGAANAPNGFNNRLRAVIDALPVGVLIAEAPSGRILEGNSALEAIRRGPVIYSEGLGHYRHWVAVHESGEPVQESEYPLARALAGENRPTLECRHQRADGTWAWINIVGAPIRDASGKVIAAIIAITDIDEIKSAEEHRRIMNLELHHRVNNSLAMIQGVANITARTATDFASFRNSFSDRIQCLSRLSTLLVKKSWAETPMKELVMTALAYDSLAIRDRISIFGEDVALRSEVALALGMALHELLSNAEQHGALSGEEGHVVVDWRISDDEGRRLLIIWKEQGGPSVANPQHSGVGLYLMKTVLARQFGGDIDIAFEPDGLRATITAEV</sequence>
<dbReference type="NCBIfam" id="TIGR00229">
    <property type="entry name" value="sensory_box"/>
    <property type="match status" value="1"/>
</dbReference>
<dbReference type="InterPro" id="IPR000700">
    <property type="entry name" value="PAS-assoc_C"/>
</dbReference>
<evidence type="ECO:0000256" key="9">
    <source>
        <dbReference type="ARBA" id="ARBA00022679"/>
    </source>
</evidence>
<feature type="transmembrane region" description="Helical" evidence="18">
    <location>
        <begin position="43"/>
        <end position="64"/>
    </location>
</feature>
<dbReference type="InterPro" id="IPR035965">
    <property type="entry name" value="PAS-like_dom_sf"/>
</dbReference>
<dbReference type="Gene3D" id="3.30.565.10">
    <property type="entry name" value="Histidine kinase-like ATPase, C-terminal domain"/>
    <property type="match status" value="1"/>
</dbReference>
<protein>
    <recommendedName>
        <fullName evidence="3">Blue-light-activated histidine kinase</fullName>
        <ecNumber evidence="2">2.7.13.3</ecNumber>
    </recommendedName>
</protein>
<keyword evidence="14" id="KW-0157">Chromophore</keyword>
<keyword evidence="5" id="KW-0597">Phosphoprotein</keyword>
<dbReference type="Gene3D" id="3.30.450.20">
    <property type="entry name" value="PAS domain"/>
    <property type="match status" value="1"/>
</dbReference>
<evidence type="ECO:0000256" key="3">
    <source>
        <dbReference type="ARBA" id="ARBA00021740"/>
    </source>
</evidence>
<dbReference type="PROSITE" id="PS50113">
    <property type="entry name" value="PAC"/>
    <property type="match status" value="1"/>
</dbReference>
<name>A0ABN6VFE5_9HYPH</name>
<keyword evidence="15" id="KW-0843">Virulence</keyword>
<dbReference type="EMBL" id="AP027142">
    <property type="protein sequence ID" value="BDV32897.1"/>
    <property type="molecule type" value="Genomic_DNA"/>
</dbReference>
<keyword evidence="11" id="KW-0547">Nucleotide-binding</keyword>
<evidence type="ECO:0000256" key="18">
    <source>
        <dbReference type="SAM" id="Phobius"/>
    </source>
</evidence>
<evidence type="ECO:0000256" key="10">
    <source>
        <dbReference type="ARBA" id="ARBA00022737"/>
    </source>
</evidence>
<evidence type="ECO:0000256" key="16">
    <source>
        <dbReference type="ARBA" id="ARBA00023170"/>
    </source>
</evidence>
<dbReference type="InterPro" id="IPR036890">
    <property type="entry name" value="HATPase_C_sf"/>
</dbReference>
<evidence type="ECO:0000259" key="19">
    <source>
        <dbReference type="PROSITE" id="PS50113"/>
    </source>
</evidence>
<dbReference type="InterPro" id="IPR001610">
    <property type="entry name" value="PAC"/>
</dbReference>
<keyword evidence="4" id="KW-0600">Photoreceptor protein</keyword>
<dbReference type="InterPro" id="IPR013656">
    <property type="entry name" value="PAS_4"/>
</dbReference>
<keyword evidence="17" id="KW-0175">Coiled coil</keyword>
<keyword evidence="16" id="KW-0675">Receptor</keyword>
<accession>A0ABN6VFE5</accession>
<dbReference type="SUPFAM" id="SSF55874">
    <property type="entry name" value="ATPase domain of HSP90 chaperone/DNA topoisomerase II/histidine kinase"/>
    <property type="match status" value="1"/>
</dbReference>
<evidence type="ECO:0000256" key="4">
    <source>
        <dbReference type="ARBA" id="ARBA00022543"/>
    </source>
</evidence>
<reference evidence="20 21" key="1">
    <citation type="journal article" date="2023" name="Int. J. Syst. Evol. Microbiol.">
        <title>Methylocystis iwaonis sp. nov., a type II methane-oxidizing bacterium from surface soil of a rice paddy field in Japan, and emended description of the genus Methylocystis (ex Whittenbury et al. 1970) Bowman et al. 1993.</title>
        <authorList>
            <person name="Kaise H."/>
            <person name="Sawadogo J.B."/>
            <person name="Alam M.S."/>
            <person name="Ueno C."/>
            <person name="Dianou D."/>
            <person name="Shinjo R."/>
            <person name="Asakawa S."/>
        </authorList>
    </citation>
    <scope>NUCLEOTIDE SEQUENCE [LARGE SCALE GENOMIC DNA]</scope>
    <source>
        <strain evidence="20 21">SS37A-Re</strain>
    </source>
</reference>